<protein>
    <recommendedName>
        <fullName evidence="4">tRNA pseudouridine synthase D</fullName>
        <ecNumber evidence="4">5.4.99.27</ecNumber>
    </recommendedName>
    <alternativeName>
        <fullName evidence="4">tRNA pseudouridine(13) synthase</fullName>
    </alternativeName>
    <alternativeName>
        <fullName evidence="4">tRNA pseudouridylate synthase D</fullName>
    </alternativeName>
    <alternativeName>
        <fullName evidence="4">tRNA-uridine isomerase D</fullName>
    </alternativeName>
</protein>
<dbReference type="InterPro" id="IPR020103">
    <property type="entry name" value="PsdUridine_synth_cat_dom_sf"/>
</dbReference>
<evidence type="ECO:0000313" key="6">
    <source>
        <dbReference type="EMBL" id="GHB25487.1"/>
    </source>
</evidence>
<comment type="caution">
    <text evidence="6">The sequence shown here is derived from an EMBL/GenBank/DDBJ whole genome shotgun (WGS) entry which is preliminary data.</text>
</comment>
<comment type="similarity">
    <text evidence="1 4">Belongs to the pseudouridine synthase TruD family.</text>
</comment>
<dbReference type="PANTHER" id="PTHR47811:SF1">
    <property type="entry name" value="TRNA PSEUDOURIDINE SYNTHASE D"/>
    <property type="match status" value="1"/>
</dbReference>
<dbReference type="EMBL" id="BMZI01000005">
    <property type="protein sequence ID" value="GHB25487.1"/>
    <property type="molecule type" value="Genomic_DNA"/>
</dbReference>
<dbReference type="InterPro" id="IPR001656">
    <property type="entry name" value="PsdUridine_synth_TruD"/>
</dbReference>
<dbReference type="HAMAP" id="MF_01082">
    <property type="entry name" value="TruD"/>
    <property type="match status" value="1"/>
</dbReference>
<feature type="domain" description="TRUD" evidence="5">
    <location>
        <begin position="170"/>
        <end position="320"/>
    </location>
</feature>
<dbReference type="InterPro" id="IPR050170">
    <property type="entry name" value="TruD_pseudoU_synthase"/>
</dbReference>
<dbReference type="Gene3D" id="3.30.2350.20">
    <property type="entry name" value="TruD, catalytic domain"/>
    <property type="match status" value="1"/>
</dbReference>
<keyword evidence="2 4" id="KW-0819">tRNA processing</keyword>
<dbReference type="CDD" id="cd02575">
    <property type="entry name" value="PseudoU_synth_EcTruD"/>
    <property type="match status" value="1"/>
</dbReference>
<dbReference type="PROSITE" id="PS01268">
    <property type="entry name" value="UPF0024"/>
    <property type="match status" value="1"/>
</dbReference>
<dbReference type="EC" id="5.4.99.27" evidence="4"/>
<comment type="catalytic activity">
    <reaction evidence="4">
        <text>uridine(13) in tRNA = pseudouridine(13) in tRNA</text>
        <dbReference type="Rhea" id="RHEA:42540"/>
        <dbReference type="Rhea" id="RHEA-COMP:10105"/>
        <dbReference type="Rhea" id="RHEA-COMP:10106"/>
        <dbReference type="ChEBI" id="CHEBI:65314"/>
        <dbReference type="ChEBI" id="CHEBI:65315"/>
        <dbReference type="EC" id="5.4.99.27"/>
    </reaction>
</comment>
<dbReference type="SUPFAM" id="SSF55120">
    <property type="entry name" value="Pseudouridine synthase"/>
    <property type="match status" value="1"/>
</dbReference>
<dbReference type="Proteomes" id="UP000646745">
    <property type="component" value="Unassembled WGS sequence"/>
</dbReference>
<dbReference type="PANTHER" id="PTHR47811">
    <property type="entry name" value="TRNA PSEUDOURIDINE SYNTHASE D"/>
    <property type="match status" value="1"/>
</dbReference>
<keyword evidence="7" id="KW-1185">Reference proteome</keyword>
<gene>
    <name evidence="4 6" type="primary">truD</name>
    <name evidence="6" type="ORF">GCM10009038_25730</name>
</gene>
<dbReference type="InterPro" id="IPR042214">
    <property type="entry name" value="TruD_catalytic"/>
</dbReference>
<evidence type="ECO:0000256" key="1">
    <source>
        <dbReference type="ARBA" id="ARBA00007953"/>
    </source>
</evidence>
<evidence type="ECO:0000256" key="4">
    <source>
        <dbReference type="HAMAP-Rule" id="MF_01082"/>
    </source>
</evidence>
<sequence>MRDADSSFSSAPVTWPPAWPFALAPPELDGEYRLTPEDFQVEEQFDFAPEGAGEHLWVWIEKRGINTAEVARLLAASAGVAARDVGFSGLKDRDAVTRQWFSLALPGRALPDGWDANLAERGVRCLEAIRHPRKLKRGVHRGNRFRLRIAGEAAQATQTRERWETLVASGVPNYFGPQRFGPDGRNLHRALSLLARGWRKRQDPQGLLLSSARSYLFNAVLAARVEDGSWGRPLPGDVLNLEGTASRFSVTAVDVETLARAASGDVHPTGPMWGAGELQSDLAVAERERSVADAHPVLSEGIVATGTRQNRRALRVMLQQATWTPAEAGSVWLEFTLPRGAFATAVLRELFCHPTLI</sequence>
<dbReference type="Pfam" id="PF01142">
    <property type="entry name" value="TruD"/>
    <property type="match status" value="2"/>
</dbReference>
<name>A0ABQ3E4B2_9GAMM</name>
<evidence type="ECO:0000313" key="7">
    <source>
        <dbReference type="Proteomes" id="UP000646745"/>
    </source>
</evidence>
<reference evidence="7" key="1">
    <citation type="journal article" date="2019" name="Int. J. Syst. Evol. Microbiol.">
        <title>The Global Catalogue of Microorganisms (GCM) 10K type strain sequencing project: providing services to taxonomists for standard genome sequencing and annotation.</title>
        <authorList>
            <consortium name="The Broad Institute Genomics Platform"/>
            <consortium name="The Broad Institute Genome Sequencing Center for Infectious Disease"/>
            <person name="Wu L."/>
            <person name="Ma J."/>
        </authorList>
    </citation>
    <scope>NUCLEOTIDE SEQUENCE [LARGE SCALE GENOMIC DNA]</scope>
    <source>
        <strain evidence="7">KCTC 32998</strain>
    </source>
</reference>
<dbReference type="InterPro" id="IPR020119">
    <property type="entry name" value="PsdUridine_synth_TruD_CS"/>
</dbReference>
<dbReference type="InterPro" id="IPR011760">
    <property type="entry name" value="PsdUridine_synth_TruD_insert"/>
</dbReference>
<evidence type="ECO:0000259" key="5">
    <source>
        <dbReference type="PROSITE" id="PS50984"/>
    </source>
</evidence>
<proteinExistence type="inferred from homology"/>
<evidence type="ECO:0000256" key="2">
    <source>
        <dbReference type="ARBA" id="ARBA00022694"/>
    </source>
</evidence>
<evidence type="ECO:0000256" key="3">
    <source>
        <dbReference type="ARBA" id="ARBA00023235"/>
    </source>
</evidence>
<accession>A0ABQ3E4B2</accession>
<keyword evidence="3 4" id="KW-0413">Isomerase</keyword>
<dbReference type="Gene3D" id="3.30.2340.10">
    <property type="entry name" value="TruD, insertion domain"/>
    <property type="match status" value="1"/>
</dbReference>
<dbReference type="PROSITE" id="PS50984">
    <property type="entry name" value="TRUD"/>
    <property type="match status" value="1"/>
</dbReference>
<organism evidence="6 7">
    <name type="scientific">Salinicola rhizosphaerae</name>
    <dbReference type="NCBI Taxonomy" id="1443141"/>
    <lineage>
        <taxon>Bacteria</taxon>
        <taxon>Pseudomonadati</taxon>
        <taxon>Pseudomonadota</taxon>
        <taxon>Gammaproteobacteria</taxon>
        <taxon>Oceanospirillales</taxon>
        <taxon>Halomonadaceae</taxon>
        <taxon>Salinicola</taxon>
    </lineage>
</organism>
<dbReference type="InterPro" id="IPR043165">
    <property type="entry name" value="TruD_insert_sf"/>
</dbReference>
<comment type="function">
    <text evidence="4">Responsible for synthesis of pseudouridine from uracil-13 in transfer RNAs.</text>
</comment>
<feature type="active site" description="Nucleophile" evidence="4">
    <location>
        <position position="92"/>
    </location>
</feature>